<proteinExistence type="predicted"/>
<keyword evidence="4" id="KW-1185">Reference proteome</keyword>
<dbReference type="AlphaFoldDB" id="A0A5J5B4F5"/>
<dbReference type="Proteomes" id="UP000325577">
    <property type="component" value="Linkage Group LG15"/>
</dbReference>
<evidence type="ECO:0000313" key="4">
    <source>
        <dbReference type="Proteomes" id="UP000325577"/>
    </source>
</evidence>
<feature type="region of interest" description="Disordered" evidence="2">
    <location>
        <begin position="84"/>
        <end position="204"/>
    </location>
</feature>
<evidence type="ECO:0000313" key="3">
    <source>
        <dbReference type="EMBL" id="KAA8537548.1"/>
    </source>
</evidence>
<dbReference type="InterPro" id="IPR009091">
    <property type="entry name" value="RCC1/BLIP-II"/>
</dbReference>
<name>A0A5J5B4F5_9ASTE</name>
<dbReference type="EMBL" id="CM018038">
    <property type="protein sequence ID" value="KAA8537548.1"/>
    <property type="molecule type" value="Genomic_DNA"/>
</dbReference>
<dbReference type="InterPro" id="IPR028641">
    <property type="entry name" value="RCC2"/>
</dbReference>
<dbReference type="PANTHER" id="PTHR46207:SF1">
    <property type="entry name" value="PROTEIN RCC2"/>
    <property type="match status" value="1"/>
</dbReference>
<reference evidence="3 4" key="1">
    <citation type="submission" date="2019-09" db="EMBL/GenBank/DDBJ databases">
        <title>A chromosome-level genome assembly of the Chinese tupelo Nyssa sinensis.</title>
        <authorList>
            <person name="Yang X."/>
            <person name="Kang M."/>
            <person name="Yang Y."/>
            <person name="Xiong H."/>
            <person name="Wang M."/>
            <person name="Zhang Z."/>
            <person name="Wang Z."/>
            <person name="Wu H."/>
            <person name="Ma T."/>
            <person name="Liu J."/>
            <person name="Xi Z."/>
        </authorList>
    </citation>
    <scope>NUCLEOTIDE SEQUENCE [LARGE SCALE GENOMIC DNA]</scope>
    <source>
        <strain evidence="3">J267</strain>
        <tissue evidence="3">Leaf</tissue>
    </source>
</reference>
<protein>
    <submittedName>
        <fullName evidence="3">Uncharacterized protein</fullName>
    </submittedName>
</protein>
<dbReference type="Pfam" id="PF00415">
    <property type="entry name" value="RCC1"/>
    <property type="match status" value="1"/>
</dbReference>
<dbReference type="Gene3D" id="2.130.10.30">
    <property type="entry name" value="Regulator of chromosome condensation 1/beta-lactamase-inhibitor protein II"/>
    <property type="match status" value="1"/>
</dbReference>
<dbReference type="PANTHER" id="PTHR46207">
    <property type="entry name" value="PROTEIN RCC2"/>
    <property type="match status" value="1"/>
</dbReference>
<organism evidence="3 4">
    <name type="scientific">Nyssa sinensis</name>
    <dbReference type="NCBI Taxonomy" id="561372"/>
    <lineage>
        <taxon>Eukaryota</taxon>
        <taxon>Viridiplantae</taxon>
        <taxon>Streptophyta</taxon>
        <taxon>Embryophyta</taxon>
        <taxon>Tracheophyta</taxon>
        <taxon>Spermatophyta</taxon>
        <taxon>Magnoliopsida</taxon>
        <taxon>eudicotyledons</taxon>
        <taxon>Gunneridae</taxon>
        <taxon>Pentapetalae</taxon>
        <taxon>asterids</taxon>
        <taxon>Cornales</taxon>
        <taxon>Nyssaceae</taxon>
        <taxon>Nyssa</taxon>
    </lineage>
</organism>
<feature type="repeat" description="RCC1" evidence="1">
    <location>
        <begin position="14"/>
        <end position="67"/>
    </location>
</feature>
<accession>A0A5J5B4F5</accession>
<gene>
    <name evidence="3" type="ORF">F0562_027156</name>
</gene>
<evidence type="ECO:0000256" key="1">
    <source>
        <dbReference type="PROSITE-ProRule" id="PRU00235"/>
    </source>
</evidence>
<dbReference type="PROSITE" id="PS50012">
    <property type="entry name" value="RCC1_3"/>
    <property type="match status" value="1"/>
</dbReference>
<dbReference type="InterPro" id="IPR000408">
    <property type="entry name" value="Reg_chr_condens"/>
</dbReference>
<evidence type="ECO:0000256" key="2">
    <source>
        <dbReference type="SAM" id="MobiDB-lite"/>
    </source>
</evidence>
<dbReference type="GO" id="GO:0016020">
    <property type="term" value="C:membrane"/>
    <property type="evidence" value="ECO:0007669"/>
    <property type="project" value="TreeGrafter"/>
</dbReference>
<dbReference type="GO" id="GO:0031267">
    <property type="term" value="F:small GTPase binding"/>
    <property type="evidence" value="ECO:0007669"/>
    <property type="project" value="TreeGrafter"/>
</dbReference>
<sequence length="259" mass="28181">MDSGYPHHFVGADSSCISWGHALSGELLYGPNAQKSSAVPKKVDVLEGMHVISVACGFAHSMVVVNRENVGDQLDQLDVYDGKASGEVRSERFSNCATKLSDRHDDGSEEPNAKKAPKKSAVKTSNNSKKRKKSKDSSEWEDEEKVGDEQANGKAEQNRQRGGKASGGGQGKSTGHGRGRPPVQKKSSQTLGVKGSRLRGEDPRSDELQFPCFRLENFVLQVGKVQLLAAMIDPFSVEVGCQRCLLVWSLAYLNRGVHR</sequence>
<dbReference type="OrthoDB" id="297375at2759"/>
<dbReference type="SUPFAM" id="SSF50985">
    <property type="entry name" value="RCC1/BLIP-II"/>
    <property type="match status" value="1"/>
</dbReference>
<feature type="compositionally biased region" description="Gly residues" evidence="2">
    <location>
        <begin position="164"/>
        <end position="176"/>
    </location>
</feature>